<dbReference type="PANTHER" id="PTHR35546">
    <property type="entry name" value="F-BOX PROTEIN INTERACTION DOMAIN PROTEIN-RELATED"/>
    <property type="match status" value="1"/>
</dbReference>
<reference evidence="3 4" key="1">
    <citation type="submission" date="2024-04" db="EMBL/GenBank/DDBJ databases">
        <authorList>
            <person name="Fracassetti M."/>
        </authorList>
    </citation>
    <scope>NUCLEOTIDE SEQUENCE [LARGE SCALE GENOMIC DNA]</scope>
</reference>
<feature type="region of interest" description="Disordered" evidence="1">
    <location>
        <begin position="477"/>
        <end position="515"/>
    </location>
</feature>
<feature type="domain" description="F-box" evidence="2">
    <location>
        <begin position="48"/>
        <end position="87"/>
    </location>
</feature>
<dbReference type="Proteomes" id="UP001497516">
    <property type="component" value="Chromosome 6"/>
</dbReference>
<accession>A0AAV2FJB5</accession>
<name>A0AAV2FJB5_9ROSI</name>
<proteinExistence type="predicted"/>
<dbReference type="AlphaFoldDB" id="A0AAV2FJB5"/>
<evidence type="ECO:0000313" key="4">
    <source>
        <dbReference type="Proteomes" id="UP001497516"/>
    </source>
</evidence>
<dbReference type="InterPro" id="IPR001810">
    <property type="entry name" value="F-box_dom"/>
</dbReference>
<gene>
    <name evidence="3" type="ORF">LTRI10_LOCUS38292</name>
</gene>
<dbReference type="EMBL" id="OZ034819">
    <property type="protein sequence ID" value="CAL1398037.1"/>
    <property type="molecule type" value="Genomic_DNA"/>
</dbReference>
<dbReference type="CDD" id="cd22157">
    <property type="entry name" value="F-box_AtFBW1-like"/>
    <property type="match status" value="1"/>
</dbReference>
<dbReference type="Gene3D" id="1.20.1280.50">
    <property type="match status" value="1"/>
</dbReference>
<evidence type="ECO:0000259" key="2">
    <source>
        <dbReference type="Pfam" id="PF00646"/>
    </source>
</evidence>
<dbReference type="PANTHER" id="PTHR35546:SF130">
    <property type="entry name" value="EXPRESSED PROTEIN"/>
    <property type="match status" value="1"/>
</dbReference>
<keyword evidence="4" id="KW-1185">Reference proteome</keyword>
<feature type="compositionally biased region" description="Basic residues" evidence="1">
    <location>
        <begin position="496"/>
        <end position="507"/>
    </location>
</feature>
<dbReference type="InterPro" id="IPR055290">
    <property type="entry name" value="At3g26010-like"/>
</dbReference>
<dbReference type="Pfam" id="PF00646">
    <property type="entry name" value="F-box"/>
    <property type="match status" value="1"/>
</dbReference>
<dbReference type="SUPFAM" id="SSF81383">
    <property type="entry name" value="F-box domain"/>
    <property type="match status" value="1"/>
</dbReference>
<organism evidence="3 4">
    <name type="scientific">Linum trigynum</name>
    <dbReference type="NCBI Taxonomy" id="586398"/>
    <lineage>
        <taxon>Eukaryota</taxon>
        <taxon>Viridiplantae</taxon>
        <taxon>Streptophyta</taxon>
        <taxon>Embryophyta</taxon>
        <taxon>Tracheophyta</taxon>
        <taxon>Spermatophyta</taxon>
        <taxon>Magnoliopsida</taxon>
        <taxon>eudicotyledons</taxon>
        <taxon>Gunneridae</taxon>
        <taxon>Pentapetalae</taxon>
        <taxon>rosids</taxon>
        <taxon>fabids</taxon>
        <taxon>Malpighiales</taxon>
        <taxon>Linaceae</taxon>
        <taxon>Linum</taxon>
    </lineage>
</organism>
<evidence type="ECO:0000313" key="3">
    <source>
        <dbReference type="EMBL" id="CAL1398037.1"/>
    </source>
</evidence>
<protein>
    <recommendedName>
        <fullName evidence="2">F-box domain-containing protein</fullName>
    </recommendedName>
</protein>
<dbReference type="InterPro" id="IPR036047">
    <property type="entry name" value="F-box-like_dom_sf"/>
</dbReference>
<sequence>MATTENDGSSDWDLPPSSLLPPSALRKRRRFCPEGNPSPPPLNLFGKLIDDLVVEILIRLPNPRYSCRCKAICKRWRSLISDPSFNRRFISHHRSRYRPAALFVPAHDPLSILSFLPVPDEARPRLRAFDCFKDLLLCGFEDYFSELGRSYSVCNPFTKQWIALPLAPTRPEGGYERSVVVLACQPRCTISISSNYNLVQQLGDEPEPEPAAAAFIYSEYRFRVVRHLSSGMDLIQDVFCSESGEWTRIFMRNSFERPWTNVVWWNGLLFRMNLDPSSLHSELVADDPFRLDILATKALTVPSKLWNPLCNGSGNISVSQGALHIVLLQVEGVRYGSRNALSVWRLEKDDDERYLWSKIYEMALKRTSLLCGQFELENCFVLDLHPEKPEMVFFRYLEDRIFSFNLRTRKGKPEFFSGVTLNCSKPTWRALQPRVSCWPTPIPGYEDLRGVYDGSYDCWVQSSTVTTPPSTIEKYQPLAEQSGRRRKDKRSSTALHSKRCVRRKQKVGKGAQLVA</sequence>
<evidence type="ECO:0000256" key="1">
    <source>
        <dbReference type="SAM" id="MobiDB-lite"/>
    </source>
</evidence>